<feature type="region of interest" description="Disordered" evidence="1">
    <location>
        <begin position="1"/>
        <end position="35"/>
    </location>
</feature>
<dbReference type="SMART" id="SM00470">
    <property type="entry name" value="ParB"/>
    <property type="match status" value="1"/>
</dbReference>
<dbReference type="Gene3D" id="3.90.1530.10">
    <property type="entry name" value="Conserved hypothetical protein from pyrococcus furiosus pfu- 392566-001, ParB domain"/>
    <property type="match status" value="1"/>
</dbReference>
<dbReference type="InterPro" id="IPR036086">
    <property type="entry name" value="ParB/Sulfiredoxin_sf"/>
</dbReference>
<dbReference type="Pfam" id="PF02195">
    <property type="entry name" value="ParB_N"/>
    <property type="match status" value="1"/>
</dbReference>
<name>A0ABX5Y423_9MICC</name>
<evidence type="ECO:0000313" key="4">
    <source>
        <dbReference type="Proteomes" id="UP000320717"/>
    </source>
</evidence>
<feature type="compositionally biased region" description="Polar residues" evidence="1">
    <location>
        <begin position="1"/>
        <end position="17"/>
    </location>
</feature>
<proteinExistence type="predicted"/>
<evidence type="ECO:0000256" key="1">
    <source>
        <dbReference type="SAM" id="MobiDB-lite"/>
    </source>
</evidence>
<feature type="region of interest" description="Disordered" evidence="1">
    <location>
        <begin position="83"/>
        <end position="105"/>
    </location>
</feature>
<sequence>MGSSMRRSRATCTYPSRSRSHHCSMGEHNDRGEDLRAGRAPHVAGLDPGCCRPGRCRNRGELPAERAGRVAADHHRDCRLLRSGRLGERRNQGSPADARRGRTAAGQPLSFSSLLFWRGLVSQKPGQLKMLPISAIHPDPKNPRTDMGNLDQLAHEMKSIGQMDALTVYPHPELEGDYQIQGGHRRHAAALRAGLTELKCEVIPAPGNAAMALYTEALSTGTNHLQLDHLGQSQALQGLLTEGKTEAWIAKNFKIDKAEVKPRARLAEKPKLAKLHERGTIDLISAASILDVEAETGDGSLFESVVDELEGARWKRDQQDVTRLIEQKKANAKRDVLRAELTAQDAVEIDSENRYSGKWSKTEAVLSVTQHVEAGHQFDVSTPESVNWWAKTKAKQVSPERKAELELVRKLNGTLPTSKRARQQFVVSKIQDKKALTDAEDRELFTEVVLAVDTLTQERKQLIAQVINLPLPEPENEERTWDEAYRKRCAIWEEQAYDLIFKLTLGQQVRLYAWLQAASAEDMSHKTNLYQRDSWEKAARWKPMATWYNRLIRFFGYVPDRDEVEAMRWAADQDEQWSIGMDVDLPVGAEVVCAGCGQHQVVAGDEPTSCPTCEDIGV</sequence>
<protein>
    <recommendedName>
        <fullName evidence="2">ParB-like N-terminal domain-containing protein</fullName>
    </recommendedName>
</protein>
<dbReference type="InterPro" id="IPR003115">
    <property type="entry name" value="ParB_N"/>
</dbReference>
<keyword evidence="4" id="KW-1185">Reference proteome</keyword>
<dbReference type="EMBL" id="CP042260">
    <property type="protein sequence ID" value="QDY64855.1"/>
    <property type="molecule type" value="Genomic_DNA"/>
</dbReference>
<dbReference type="PANTHER" id="PTHR33375:SF1">
    <property type="entry name" value="CHROMOSOME-PARTITIONING PROTEIN PARB-RELATED"/>
    <property type="match status" value="1"/>
</dbReference>
<dbReference type="InterPro" id="IPR050336">
    <property type="entry name" value="Chromosome_partition/occlusion"/>
</dbReference>
<evidence type="ECO:0000259" key="2">
    <source>
        <dbReference type="SMART" id="SM00470"/>
    </source>
</evidence>
<dbReference type="SUPFAM" id="SSF110849">
    <property type="entry name" value="ParB/Sulfiredoxin"/>
    <property type="match status" value="1"/>
</dbReference>
<feature type="compositionally biased region" description="Basic and acidic residues" evidence="1">
    <location>
        <begin position="24"/>
        <end position="35"/>
    </location>
</feature>
<dbReference type="PANTHER" id="PTHR33375">
    <property type="entry name" value="CHROMOSOME-PARTITIONING PROTEIN PARB-RELATED"/>
    <property type="match status" value="1"/>
</dbReference>
<gene>
    <name evidence="3" type="ORF">FQA45_00190</name>
</gene>
<accession>A0ABX5Y423</accession>
<reference evidence="3 4" key="1">
    <citation type="submission" date="2019-07" db="EMBL/GenBank/DDBJ databases">
        <title>Complete Genome Sequence of drought tolerant Plant Growth-Promoting Rhizobacterium Glutamicibacter halophytocola DR408.</title>
        <authorList>
            <person name="Nishu S.D."/>
            <person name="Lee T.K."/>
        </authorList>
    </citation>
    <scope>NUCLEOTIDE SEQUENCE [LARGE SCALE GENOMIC DNA]</scope>
    <source>
        <strain evidence="3 4">DR408</strain>
    </source>
</reference>
<feature type="domain" description="ParB-like N-terminal" evidence="2">
    <location>
        <begin position="129"/>
        <end position="219"/>
    </location>
</feature>
<organism evidence="3 4">
    <name type="scientific">Glutamicibacter halophytocola</name>
    <dbReference type="NCBI Taxonomy" id="1933880"/>
    <lineage>
        <taxon>Bacteria</taxon>
        <taxon>Bacillati</taxon>
        <taxon>Actinomycetota</taxon>
        <taxon>Actinomycetes</taxon>
        <taxon>Micrococcales</taxon>
        <taxon>Micrococcaceae</taxon>
        <taxon>Glutamicibacter</taxon>
    </lineage>
</organism>
<dbReference type="Proteomes" id="UP000320717">
    <property type="component" value="Chromosome"/>
</dbReference>
<evidence type="ECO:0000313" key="3">
    <source>
        <dbReference type="EMBL" id="QDY64855.1"/>
    </source>
</evidence>